<protein>
    <submittedName>
        <fullName evidence="1">Uncharacterized protein</fullName>
    </submittedName>
</protein>
<reference evidence="1" key="1">
    <citation type="submission" date="2016-04" db="EMBL/GenBank/DDBJ databases">
        <authorList>
            <person name="Evans L.H."/>
            <person name="Alamgir A."/>
            <person name="Owens N."/>
            <person name="Weber N.D."/>
            <person name="Virtaneva K."/>
            <person name="Barbian K."/>
            <person name="Babar A."/>
            <person name="Rosenke K."/>
        </authorList>
    </citation>
    <scope>NUCLEOTIDE SEQUENCE</scope>
    <source>
        <strain evidence="1">86</strain>
    </source>
</reference>
<organism evidence="1">
    <name type="scientific">uncultured delta proteobacterium</name>
    <dbReference type="NCBI Taxonomy" id="34034"/>
    <lineage>
        <taxon>Bacteria</taxon>
        <taxon>Deltaproteobacteria</taxon>
        <taxon>environmental samples</taxon>
    </lineage>
</organism>
<sequence length="288" mass="32924">MLDSEKISLGRVREGYGLTGNEIEKIILALWPDNLFPVELWRRAHETYWRGFADSNQAVYKIESPALPEVDLSAKYFHAHLCALDMMAFFRKLSLNIQASALREGLHFILEESYENIDAIFPEEREFLLSTLARLETTDVFEQYSQSSELFEEKILTLSISSYHFISQIFSDSILVDKVAVIRFLRNYPLLREVKGITHALVKETLDSTPDADISILQPQVQDTATPSTGSKKDIGLIRLKSAFDKKYGHGFQSRSRKRSSKRRNHHVHEFCLSCHGPVGLRVCASEI</sequence>
<dbReference type="AlphaFoldDB" id="A0A212JK27"/>
<proteinExistence type="predicted"/>
<evidence type="ECO:0000313" key="1">
    <source>
        <dbReference type="EMBL" id="SBV99784.1"/>
    </source>
</evidence>
<dbReference type="EMBL" id="FLUQ01000001">
    <property type="protein sequence ID" value="SBV99784.1"/>
    <property type="molecule type" value="Genomic_DNA"/>
</dbReference>
<gene>
    <name evidence="1" type="ORF">KL86DPRO_11666</name>
</gene>
<name>A0A212JK27_9DELT</name>
<accession>A0A212JK27</accession>